<feature type="region of interest" description="Disordered" evidence="1">
    <location>
        <begin position="284"/>
        <end position="393"/>
    </location>
</feature>
<evidence type="ECO:0000313" key="2">
    <source>
        <dbReference type="EMBL" id="EGF97563.1"/>
    </source>
</evidence>
<feature type="compositionally biased region" description="Basic and acidic residues" evidence="1">
    <location>
        <begin position="23"/>
        <end position="36"/>
    </location>
</feature>
<organism evidence="3">
    <name type="scientific">Melampsora larici-populina (strain 98AG31 / pathotype 3-4-7)</name>
    <name type="common">Poplar leaf rust fungus</name>
    <dbReference type="NCBI Taxonomy" id="747676"/>
    <lineage>
        <taxon>Eukaryota</taxon>
        <taxon>Fungi</taxon>
        <taxon>Dikarya</taxon>
        <taxon>Basidiomycota</taxon>
        <taxon>Pucciniomycotina</taxon>
        <taxon>Pucciniomycetes</taxon>
        <taxon>Pucciniales</taxon>
        <taxon>Melampsoraceae</taxon>
        <taxon>Melampsora</taxon>
    </lineage>
</organism>
<dbReference type="AlphaFoldDB" id="F4SCR4"/>
<evidence type="ECO:0000313" key="3">
    <source>
        <dbReference type="Proteomes" id="UP000001072"/>
    </source>
</evidence>
<dbReference type="HOGENOM" id="CLU_036106_1_0_1"/>
<proteinExistence type="predicted"/>
<feature type="compositionally biased region" description="Basic and acidic residues" evidence="1">
    <location>
        <begin position="343"/>
        <end position="393"/>
    </location>
</feature>
<reference evidence="3" key="1">
    <citation type="journal article" date="2011" name="Proc. Natl. Acad. Sci. U.S.A.">
        <title>Obligate biotrophy features unraveled by the genomic analysis of rust fungi.</title>
        <authorList>
            <person name="Duplessis S."/>
            <person name="Cuomo C.A."/>
            <person name="Lin Y.-C."/>
            <person name="Aerts A."/>
            <person name="Tisserant E."/>
            <person name="Veneault-Fourrey C."/>
            <person name="Joly D.L."/>
            <person name="Hacquard S."/>
            <person name="Amselem J."/>
            <person name="Cantarel B.L."/>
            <person name="Chiu R."/>
            <person name="Coutinho P.M."/>
            <person name="Feau N."/>
            <person name="Field M."/>
            <person name="Frey P."/>
            <person name="Gelhaye E."/>
            <person name="Goldberg J."/>
            <person name="Grabherr M.G."/>
            <person name="Kodira C.D."/>
            <person name="Kohler A."/>
            <person name="Kuees U."/>
            <person name="Lindquist E.A."/>
            <person name="Lucas S.M."/>
            <person name="Mago R."/>
            <person name="Mauceli E."/>
            <person name="Morin E."/>
            <person name="Murat C."/>
            <person name="Pangilinan J.L."/>
            <person name="Park R."/>
            <person name="Pearson M."/>
            <person name="Quesneville H."/>
            <person name="Rouhier N."/>
            <person name="Sakthikumar S."/>
            <person name="Salamov A.A."/>
            <person name="Schmutz J."/>
            <person name="Selles B."/>
            <person name="Shapiro H."/>
            <person name="Tanguay P."/>
            <person name="Tuskan G.A."/>
            <person name="Henrissat B."/>
            <person name="Van de Peer Y."/>
            <person name="Rouze P."/>
            <person name="Ellis J.G."/>
            <person name="Dodds P.N."/>
            <person name="Schein J.E."/>
            <person name="Zhong S."/>
            <person name="Hamelin R.C."/>
            <person name="Grigoriev I.V."/>
            <person name="Szabo L.J."/>
            <person name="Martin F."/>
        </authorList>
    </citation>
    <scope>NUCLEOTIDE SEQUENCE [LARGE SCALE GENOMIC DNA]</scope>
    <source>
        <strain evidence="3">98AG31 / pathotype 3-4-7</strain>
    </source>
</reference>
<protein>
    <submittedName>
        <fullName evidence="2">Uncharacterized protein</fullName>
    </submittedName>
</protein>
<feature type="compositionally biased region" description="Basic and acidic residues" evidence="1">
    <location>
        <begin position="46"/>
        <end position="56"/>
    </location>
</feature>
<dbReference type="InParanoid" id="F4SCR4"/>
<sequence>MPQQTHQRRNAYVFDEESSNDPNEPRTREREMHEPAQRTPSVTFLREGRQVVEKGARSGANGEGEEGWFHGSKSEEESNKAKSIMAAKKGSLTLSNGDMIHNGRVFRCGSAKMEDALTPLSPHLTRKLKALKSFIPLPVFDEDFLLKDQKAWSLLPPKSEDKVEKEKRMYGGEGPVEELTMNFEAWSDCMELFCVHLRAADWEPVAEKFEHYMTIVKKIRKDFGWMVALRYCRLVRQGVMRETIDGSLGNWAELQDHLLTQAKTKAESFNERAYKTNPYAEGGPKASICPYTNQPKPSSLKHVASTTAQSASNQASQAVNRHASTSSYRGNGNWKRYQGSYRDTYREPAREQYRGGDQRDTRGPKWGEGKRRERSRSPEKRYGRRGDGKWKRS</sequence>
<dbReference type="GeneID" id="18933637"/>
<dbReference type="OrthoDB" id="2515167at2759"/>
<evidence type="ECO:0000256" key="1">
    <source>
        <dbReference type="SAM" id="MobiDB-lite"/>
    </source>
</evidence>
<accession>F4SCR4</accession>
<keyword evidence="3" id="KW-1185">Reference proteome</keyword>
<feature type="region of interest" description="Disordered" evidence="1">
    <location>
        <begin position="1"/>
        <end position="76"/>
    </location>
</feature>
<dbReference type="KEGG" id="mlr:MELLADRAFT_84861"/>
<feature type="compositionally biased region" description="Low complexity" evidence="1">
    <location>
        <begin position="303"/>
        <end position="320"/>
    </location>
</feature>
<dbReference type="RefSeq" id="XP_007419174.1">
    <property type="nucleotide sequence ID" value="XM_007419112.1"/>
</dbReference>
<dbReference type="EMBL" id="GL883218">
    <property type="protein sequence ID" value="EGF97563.1"/>
    <property type="molecule type" value="Genomic_DNA"/>
</dbReference>
<name>F4SCR4_MELLP</name>
<gene>
    <name evidence="2" type="ORF">MELLADRAFT_84861</name>
</gene>
<dbReference type="VEuPathDB" id="FungiDB:MELLADRAFT_84861"/>
<dbReference type="Proteomes" id="UP000001072">
    <property type="component" value="Unassembled WGS sequence"/>
</dbReference>